<dbReference type="OrthoDB" id="73004at2759"/>
<feature type="domain" description="USP" evidence="1">
    <location>
        <begin position="1"/>
        <end position="194"/>
    </location>
</feature>
<name>A0A7L4FA83_9COLU</name>
<proteinExistence type="predicted"/>
<reference evidence="2 3" key="1">
    <citation type="submission" date="2020-02" db="EMBL/GenBank/DDBJ databases">
        <title>Bird 10,000 Genomes (B10K) Project - Family phase.</title>
        <authorList>
            <person name="Zhang G."/>
        </authorList>
    </citation>
    <scope>NUCLEOTIDE SEQUENCE [LARGE SCALE GENOMIC DNA]</scope>
    <source>
        <strain evidence="2">B10K-DU-006-06</strain>
    </source>
</reference>
<evidence type="ECO:0000313" key="3">
    <source>
        <dbReference type="Proteomes" id="UP000541332"/>
    </source>
</evidence>
<feature type="non-terminal residue" evidence="2">
    <location>
        <position position="194"/>
    </location>
</feature>
<protein>
    <submittedName>
        <fullName evidence="2">UBP33 hydrolase</fullName>
    </submittedName>
</protein>
<dbReference type="Proteomes" id="UP000541332">
    <property type="component" value="Unassembled WGS sequence"/>
</dbReference>
<accession>A0A7L4FA83</accession>
<dbReference type="SUPFAM" id="SSF54001">
    <property type="entry name" value="Cysteine proteinases"/>
    <property type="match status" value="1"/>
</dbReference>
<dbReference type="EMBL" id="VWYH01001125">
    <property type="protein sequence ID" value="NXW82913.1"/>
    <property type="molecule type" value="Genomic_DNA"/>
</dbReference>
<keyword evidence="3" id="KW-1185">Reference proteome</keyword>
<gene>
    <name evidence="2" type="primary">Usp33_0</name>
    <name evidence="2" type="ORF">ALOBEC_R11739</name>
</gene>
<evidence type="ECO:0000313" key="2">
    <source>
        <dbReference type="EMBL" id="NXW82913.1"/>
    </source>
</evidence>
<dbReference type="InterPro" id="IPR038765">
    <property type="entry name" value="Papain-like_cys_pep_sf"/>
</dbReference>
<dbReference type="Pfam" id="PF00443">
    <property type="entry name" value="UCH"/>
    <property type="match status" value="1"/>
</dbReference>
<feature type="non-terminal residue" evidence="2">
    <location>
        <position position="1"/>
    </location>
</feature>
<organism evidence="2 3">
    <name type="scientific">Pampusana beccarii</name>
    <name type="common">Western bronze ground-dove</name>
    <dbReference type="NCBI Taxonomy" id="2953425"/>
    <lineage>
        <taxon>Eukaryota</taxon>
        <taxon>Metazoa</taxon>
        <taxon>Chordata</taxon>
        <taxon>Craniata</taxon>
        <taxon>Vertebrata</taxon>
        <taxon>Euteleostomi</taxon>
        <taxon>Archelosauria</taxon>
        <taxon>Archosauria</taxon>
        <taxon>Dinosauria</taxon>
        <taxon>Saurischia</taxon>
        <taxon>Theropoda</taxon>
        <taxon>Coelurosauria</taxon>
        <taxon>Aves</taxon>
        <taxon>Neognathae</taxon>
        <taxon>Neoaves</taxon>
        <taxon>Columbimorphae</taxon>
        <taxon>Columbiformes</taxon>
        <taxon>Columbidae</taxon>
        <taxon>Pampusana</taxon>
    </lineage>
</organism>
<sequence>DAQEFLRCLMDLLHEELKEPVIELEDAQPMSVEEKSQSDVSFQPCESCGICDKPESDGIFKPVLEDPAETTMLIQDDDNNSITSKDWQKEKVSSNKLKQANSIEDLEKDTNTAAETIEFLNNQGTVKVQIHSRFSGNQSPLYLVLLSAFYSCHCIVSTVSSPKRKKCKKYRSVISDIFDGTIISSVQCLTCDRV</sequence>
<evidence type="ECO:0000259" key="1">
    <source>
        <dbReference type="PROSITE" id="PS50235"/>
    </source>
</evidence>
<comment type="caution">
    <text evidence="2">The sequence shown here is derived from an EMBL/GenBank/DDBJ whole genome shotgun (WGS) entry which is preliminary data.</text>
</comment>
<dbReference type="AlphaFoldDB" id="A0A7L4FA83"/>
<dbReference type="PROSITE" id="PS50235">
    <property type="entry name" value="USP_3"/>
    <property type="match status" value="1"/>
</dbReference>
<dbReference type="GO" id="GO:0004843">
    <property type="term" value="F:cysteine-type deubiquitinase activity"/>
    <property type="evidence" value="ECO:0007669"/>
    <property type="project" value="InterPro"/>
</dbReference>
<dbReference type="GO" id="GO:0016579">
    <property type="term" value="P:protein deubiquitination"/>
    <property type="evidence" value="ECO:0007669"/>
    <property type="project" value="InterPro"/>
</dbReference>
<dbReference type="InterPro" id="IPR001394">
    <property type="entry name" value="Peptidase_C19_UCH"/>
</dbReference>
<dbReference type="InterPro" id="IPR028889">
    <property type="entry name" value="USP"/>
</dbReference>
<keyword evidence="2" id="KW-0378">Hydrolase</keyword>
<dbReference type="Gene3D" id="3.90.70.10">
    <property type="entry name" value="Cysteine proteinases"/>
    <property type="match status" value="1"/>
</dbReference>